<dbReference type="Pfam" id="PF07859">
    <property type="entry name" value="Abhydrolase_3"/>
    <property type="match status" value="1"/>
</dbReference>
<dbReference type="SUPFAM" id="SSF53474">
    <property type="entry name" value="alpha/beta-Hydrolases"/>
    <property type="match status" value="1"/>
</dbReference>
<dbReference type="InterPro" id="IPR029058">
    <property type="entry name" value="AB_hydrolase_fold"/>
</dbReference>
<evidence type="ECO:0000313" key="4">
    <source>
        <dbReference type="EMBL" id="KAH7268444.1"/>
    </source>
</evidence>
<comment type="caution">
    <text evidence="4">The sequence shown here is derived from an EMBL/GenBank/DDBJ whole genome shotgun (WGS) entry which is preliminary data.</text>
</comment>
<proteinExistence type="inferred from homology"/>
<dbReference type="AlphaFoldDB" id="A0A9P9KTZ9"/>
<evidence type="ECO:0000313" key="5">
    <source>
        <dbReference type="Proteomes" id="UP000736672"/>
    </source>
</evidence>
<evidence type="ECO:0000256" key="2">
    <source>
        <dbReference type="ARBA" id="ARBA00022801"/>
    </source>
</evidence>
<evidence type="ECO:0000256" key="1">
    <source>
        <dbReference type="ARBA" id="ARBA00010515"/>
    </source>
</evidence>
<keyword evidence="2 4" id="KW-0378">Hydrolase</keyword>
<dbReference type="InterPro" id="IPR002168">
    <property type="entry name" value="Lipase_GDXG_HIS_AS"/>
</dbReference>
<gene>
    <name evidence="4" type="ORF">B0J15DRAFT_510285</name>
</gene>
<keyword evidence="5" id="KW-1185">Reference proteome</keyword>
<reference evidence="4" key="1">
    <citation type="journal article" date="2021" name="Nat. Commun.">
        <title>Genetic determinants of endophytism in the Arabidopsis root mycobiome.</title>
        <authorList>
            <person name="Mesny F."/>
            <person name="Miyauchi S."/>
            <person name="Thiergart T."/>
            <person name="Pickel B."/>
            <person name="Atanasova L."/>
            <person name="Karlsson M."/>
            <person name="Huettel B."/>
            <person name="Barry K.W."/>
            <person name="Haridas S."/>
            <person name="Chen C."/>
            <person name="Bauer D."/>
            <person name="Andreopoulos W."/>
            <person name="Pangilinan J."/>
            <person name="LaButti K."/>
            <person name="Riley R."/>
            <person name="Lipzen A."/>
            <person name="Clum A."/>
            <person name="Drula E."/>
            <person name="Henrissat B."/>
            <person name="Kohler A."/>
            <person name="Grigoriev I.V."/>
            <person name="Martin F.M."/>
            <person name="Hacquard S."/>
        </authorList>
    </citation>
    <scope>NUCLEOTIDE SEQUENCE</scope>
    <source>
        <strain evidence="4">FSSC 5 MPI-SDFR-AT-0091</strain>
    </source>
</reference>
<evidence type="ECO:0000259" key="3">
    <source>
        <dbReference type="Pfam" id="PF07859"/>
    </source>
</evidence>
<protein>
    <submittedName>
        <fullName evidence="4">Alpha/Beta hydrolase protein</fullName>
    </submittedName>
</protein>
<name>A0A9P9KTZ9_FUSSL</name>
<feature type="domain" description="Alpha/beta hydrolase fold-3" evidence="3">
    <location>
        <begin position="92"/>
        <end position="271"/>
    </location>
</feature>
<dbReference type="PANTHER" id="PTHR23024">
    <property type="entry name" value="ARYLACETAMIDE DEACETYLASE"/>
    <property type="match status" value="1"/>
</dbReference>
<dbReference type="PANTHER" id="PTHR23024:SF24">
    <property type="entry name" value="ALPHA_BETA HYDROLASE FOLD-3 DOMAIN-CONTAINING PROTEIN"/>
    <property type="match status" value="1"/>
</dbReference>
<dbReference type="GO" id="GO:0016787">
    <property type="term" value="F:hydrolase activity"/>
    <property type="evidence" value="ECO:0007669"/>
    <property type="project" value="UniProtKB-KW"/>
</dbReference>
<dbReference type="PROSITE" id="PS01173">
    <property type="entry name" value="LIPASE_GDXG_HIS"/>
    <property type="match status" value="1"/>
</dbReference>
<accession>A0A9P9KTZ9</accession>
<dbReference type="OrthoDB" id="408631at2759"/>
<dbReference type="InterPro" id="IPR050466">
    <property type="entry name" value="Carboxylest/Gibb_receptor"/>
</dbReference>
<sequence length="308" mass="33747">MADFSYLARPSAEWTSFLHQQSLPPTPDPTSNPDIKDIRRRISSQRFTVSSDELKAMGDHGVKTKTLMVAGEDCIEIPIRLYVPGNRGASVLLYFHGGSFFYGSLSTEDATCTSLALNCGVTVVSVGYRLAPEWITPAPFQDAWDARCWVMQNAASIGMPPEFGLYVMGISAGACLAASIVIRERMLGESFIKGQFPYEQIQGGKASPMQCQNAALLSYSWVVQYAHMMDPPESCRDSPIINPLLFDEEAIGKLPPTHIMVCGDDPLRDHVSRSSLMFIQTMPITSTDCLMLQPTTPGMMISVKAFAG</sequence>
<dbReference type="InterPro" id="IPR013094">
    <property type="entry name" value="AB_hydrolase_3"/>
</dbReference>
<dbReference type="Gene3D" id="3.40.50.1820">
    <property type="entry name" value="alpha/beta hydrolase"/>
    <property type="match status" value="1"/>
</dbReference>
<dbReference type="Proteomes" id="UP000736672">
    <property type="component" value="Unassembled WGS sequence"/>
</dbReference>
<organism evidence="4 5">
    <name type="scientific">Fusarium solani</name>
    <name type="common">Filamentous fungus</name>
    <dbReference type="NCBI Taxonomy" id="169388"/>
    <lineage>
        <taxon>Eukaryota</taxon>
        <taxon>Fungi</taxon>
        <taxon>Dikarya</taxon>
        <taxon>Ascomycota</taxon>
        <taxon>Pezizomycotina</taxon>
        <taxon>Sordariomycetes</taxon>
        <taxon>Hypocreomycetidae</taxon>
        <taxon>Hypocreales</taxon>
        <taxon>Nectriaceae</taxon>
        <taxon>Fusarium</taxon>
        <taxon>Fusarium solani species complex</taxon>
    </lineage>
</organism>
<dbReference type="EMBL" id="JAGTJS010000005">
    <property type="protein sequence ID" value="KAH7268444.1"/>
    <property type="molecule type" value="Genomic_DNA"/>
</dbReference>
<comment type="similarity">
    <text evidence="1">Belongs to the 'GDXG' lipolytic enzyme family.</text>
</comment>